<dbReference type="PRINTS" id="PR00502">
    <property type="entry name" value="NUDIXFAMILY"/>
</dbReference>
<dbReference type="Pfam" id="PF00293">
    <property type="entry name" value="NUDIX"/>
    <property type="match status" value="1"/>
</dbReference>
<protein>
    <submittedName>
        <fullName evidence="6">NUDIX hydrolase</fullName>
    </submittedName>
</protein>
<reference evidence="6 7" key="1">
    <citation type="submission" date="2016-12" db="EMBL/GenBank/DDBJ databases">
        <title>The draft genome sequence of Actinophytocola sp. 11-183.</title>
        <authorList>
            <person name="Wang W."/>
            <person name="Yuan L."/>
        </authorList>
    </citation>
    <scope>NUCLEOTIDE SEQUENCE [LARGE SCALE GENOMIC DNA]</scope>
    <source>
        <strain evidence="6 7">11-183</strain>
    </source>
</reference>
<dbReference type="InterPro" id="IPR020084">
    <property type="entry name" value="NUDIX_hydrolase_CS"/>
</dbReference>
<proteinExistence type="inferred from homology"/>
<dbReference type="Gene3D" id="3.90.79.10">
    <property type="entry name" value="Nucleoside Triphosphate Pyrophosphohydrolase"/>
    <property type="match status" value="1"/>
</dbReference>
<dbReference type="STRING" id="1912961.BU204_15375"/>
<evidence type="ECO:0000256" key="2">
    <source>
        <dbReference type="ARBA" id="ARBA00005582"/>
    </source>
</evidence>
<dbReference type="PANTHER" id="PTHR43046">
    <property type="entry name" value="GDP-MANNOSE MANNOSYL HYDROLASE"/>
    <property type="match status" value="1"/>
</dbReference>
<dbReference type="Proteomes" id="UP000185596">
    <property type="component" value="Unassembled WGS sequence"/>
</dbReference>
<feature type="domain" description="Nudix hydrolase" evidence="5">
    <location>
        <begin position="17"/>
        <end position="147"/>
    </location>
</feature>
<dbReference type="InterPro" id="IPR000086">
    <property type="entry name" value="NUDIX_hydrolase_dom"/>
</dbReference>
<dbReference type="InterPro" id="IPR015797">
    <property type="entry name" value="NUDIX_hydrolase-like_dom_sf"/>
</dbReference>
<name>A0A1Q8CQG8_9PSEU</name>
<dbReference type="OrthoDB" id="9814308at2"/>
<evidence type="ECO:0000313" key="6">
    <source>
        <dbReference type="EMBL" id="OLF16589.1"/>
    </source>
</evidence>
<dbReference type="RefSeq" id="WP_075126365.1">
    <property type="nucleotide sequence ID" value="NZ_MSIE01000027.1"/>
</dbReference>
<gene>
    <name evidence="6" type="ORF">BU204_15375</name>
</gene>
<organism evidence="6 7">
    <name type="scientific">Actinophytocola xanthii</name>
    <dbReference type="NCBI Taxonomy" id="1912961"/>
    <lineage>
        <taxon>Bacteria</taxon>
        <taxon>Bacillati</taxon>
        <taxon>Actinomycetota</taxon>
        <taxon>Actinomycetes</taxon>
        <taxon>Pseudonocardiales</taxon>
        <taxon>Pseudonocardiaceae</taxon>
    </lineage>
</organism>
<evidence type="ECO:0000256" key="3">
    <source>
        <dbReference type="ARBA" id="ARBA00022801"/>
    </source>
</evidence>
<sequence>MARIDHYRNPHAPAANSIVVAVTALVQNEAGEILLIRRTDNDLYSIPGGALELGETLTQTVYREVLEETGIEVAVTGLIGIYSDPNHVIEFTDGEIRQEFSICFYASPTGGELRTSNESKEVLWIHPAELDQLNVHASIRLRITHGLERRDFPHYS</sequence>
<dbReference type="PROSITE" id="PS51462">
    <property type="entry name" value="NUDIX"/>
    <property type="match status" value="1"/>
</dbReference>
<accession>A0A1Q8CQG8</accession>
<dbReference type="GO" id="GO:0016787">
    <property type="term" value="F:hydrolase activity"/>
    <property type="evidence" value="ECO:0007669"/>
    <property type="project" value="UniProtKB-KW"/>
</dbReference>
<keyword evidence="3 4" id="KW-0378">Hydrolase</keyword>
<keyword evidence="7" id="KW-1185">Reference proteome</keyword>
<evidence type="ECO:0000256" key="1">
    <source>
        <dbReference type="ARBA" id="ARBA00001946"/>
    </source>
</evidence>
<dbReference type="PROSITE" id="PS00893">
    <property type="entry name" value="NUDIX_BOX"/>
    <property type="match status" value="1"/>
</dbReference>
<evidence type="ECO:0000259" key="5">
    <source>
        <dbReference type="PROSITE" id="PS51462"/>
    </source>
</evidence>
<evidence type="ECO:0000256" key="4">
    <source>
        <dbReference type="RuleBase" id="RU003476"/>
    </source>
</evidence>
<dbReference type="SUPFAM" id="SSF55811">
    <property type="entry name" value="Nudix"/>
    <property type="match status" value="1"/>
</dbReference>
<dbReference type="EMBL" id="MSIE01000027">
    <property type="protein sequence ID" value="OLF16589.1"/>
    <property type="molecule type" value="Genomic_DNA"/>
</dbReference>
<comment type="cofactor">
    <cofactor evidence="1">
        <name>Mg(2+)</name>
        <dbReference type="ChEBI" id="CHEBI:18420"/>
    </cofactor>
</comment>
<dbReference type="AlphaFoldDB" id="A0A1Q8CQG8"/>
<dbReference type="PANTHER" id="PTHR43046:SF16">
    <property type="entry name" value="ADP-RIBOSE PYROPHOSPHATASE YJHB-RELATED"/>
    <property type="match status" value="1"/>
</dbReference>
<evidence type="ECO:0000313" key="7">
    <source>
        <dbReference type="Proteomes" id="UP000185596"/>
    </source>
</evidence>
<comment type="similarity">
    <text evidence="2 4">Belongs to the Nudix hydrolase family.</text>
</comment>
<dbReference type="InterPro" id="IPR020476">
    <property type="entry name" value="Nudix_hydrolase"/>
</dbReference>
<comment type="caution">
    <text evidence="6">The sequence shown here is derived from an EMBL/GenBank/DDBJ whole genome shotgun (WGS) entry which is preliminary data.</text>
</comment>